<evidence type="ECO:0000256" key="1">
    <source>
        <dbReference type="ARBA" id="ARBA00022448"/>
    </source>
</evidence>
<name>X0VZS3_9ZZZZ</name>
<dbReference type="Pfam" id="PF12837">
    <property type="entry name" value="Fer4_6"/>
    <property type="match status" value="1"/>
</dbReference>
<evidence type="ECO:0000256" key="2">
    <source>
        <dbReference type="ARBA" id="ARBA00022485"/>
    </source>
</evidence>
<evidence type="ECO:0000256" key="3">
    <source>
        <dbReference type="ARBA" id="ARBA00022723"/>
    </source>
</evidence>
<proteinExistence type="predicted"/>
<comment type="caution">
    <text evidence="9">The sequence shown here is derived from an EMBL/GenBank/DDBJ whole genome shotgun (WGS) entry which is preliminary data.</text>
</comment>
<dbReference type="PANTHER" id="PTHR43687">
    <property type="entry name" value="ADENYLYLSULFATE REDUCTASE, BETA SUBUNIT"/>
    <property type="match status" value="1"/>
</dbReference>
<protein>
    <recommendedName>
        <fullName evidence="8">4Fe-4S ferredoxin-type domain-containing protein</fullName>
    </recommendedName>
</protein>
<keyword evidence="2" id="KW-0004">4Fe-4S</keyword>
<evidence type="ECO:0000256" key="6">
    <source>
        <dbReference type="ARBA" id="ARBA00023004"/>
    </source>
</evidence>
<accession>X0VZS3</accession>
<feature type="domain" description="4Fe-4S ferredoxin-type" evidence="8">
    <location>
        <begin position="34"/>
        <end position="63"/>
    </location>
</feature>
<keyword evidence="6" id="KW-0408">Iron</keyword>
<feature type="non-terminal residue" evidence="9">
    <location>
        <position position="81"/>
    </location>
</feature>
<evidence type="ECO:0000256" key="4">
    <source>
        <dbReference type="ARBA" id="ARBA00022737"/>
    </source>
</evidence>
<organism evidence="9">
    <name type="scientific">marine sediment metagenome</name>
    <dbReference type="NCBI Taxonomy" id="412755"/>
    <lineage>
        <taxon>unclassified sequences</taxon>
        <taxon>metagenomes</taxon>
        <taxon>ecological metagenomes</taxon>
    </lineage>
</organism>
<dbReference type="PANTHER" id="PTHR43687:SF6">
    <property type="entry name" value="L-ASPARTATE SEMIALDEHYDE SULFURTRANSFERASE IRON-SULFUR SUBUNIT"/>
    <property type="match status" value="1"/>
</dbReference>
<gene>
    <name evidence="9" type="ORF">S01H1_44258</name>
</gene>
<dbReference type="PROSITE" id="PS51379">
    <property type="entry name" value="4FE4S_FER_2"/>
    <property type="match status" value="2"/>
</dbReference>
<keyword evidence="5" id="KW-0249">Electron transport</keyword>
<keyword evidence="4" id="KW-0677">Repeat</keyword>
<dbReference type="GO" id="GO:0046872">
    <property type="term" value="F:metal ion binding"/>
    <property type="evidence" value="ECO:0007669"/>
    <property type="project" value="UniProtKB-KW"/>
</dbReference>
<keyword evidence="7" id="KW-0411">Iron-sulfur</keyword>
<reference evidence="9" key="1">
    <citation type="journal article" date="2014" name="Front. Microbiol.">
        <title>High frequency of phylogenetically diverse reductive dehalogenase-homologous genes in deep subseafloor sedimentary metagenomes.</title>
        <authorList>
            <person name="Kawai M."/>
            <person name="Futagami T."/>
            <person name="Toyoda A."/>
            <person name="Takaki Y."/>
            <person name="Nishi S."/>
            <person name="Hori S."/>
            <person name="Arai W."/>
            <person name="Tsubouchi T."/>
            <person name="Morono Y."/>
            <person name="Uchiyama I."/>
            <person name="Ito T."/>
            <person name="Fujiyama A."/>
            <person name="Inagaki F."/>
            <person name="Takami H."/>
        </authorList>
    </citation>
    <scope>NUCLEOTIDE SEQUENCE</scope>
    <source>
        <strain evidence="9">Expedition CK06-06</strain>
    </source>
</reference>
<dbReference type="EMBL" id="BARS01028224">
    <property type="protein sequence ID" value="GAG05956.1"/>
    <property type="molecule type" value="Genomic_DNA"/>
</dbReference>
<dbReference type="AlphaFoldDB" id="X0VZS3"/>
<sequence length="81" mass="8751">MKRKIITIDEDLCDGCGDCVVACAEGAIQVIDGKARLVKEQYCDGFGDCLGECPTGALRIEEQEADAFDPDATKQHLLDSE</sequence>
<evidence type="ECO:0000256" key="5">
    <source>
        <dbReference type="ARBA" id="ARBA00022982"/>
    </source>
</evidence>
<dbReference type="SUPFAM" id="SSF54862">
    <property type="entry name" value="4Fe-4S ferredoxins"/>
    <property type="match status" value="1"/>
</dbReference>
<dbReference type="InterPro" id="IPR050572">
    <property type="entry name" value="Fe-S_Ferredoxin"/>
</dbReference>
<keyword evidence="1" id="KW-0813">Transport</keyword>
<evidence type="ECO:0000313" key="9">
    <source>
        <dbReference type="EMBL" id="GAG05956.1"/>
    </source>
</evidence>
<evidence type="ECO:0000259" key="8">
    <source>
        <dbReference type="PROSITE" id="PS51379"/>
    </source>
</evidence>
<keyword evidence="3" id="KW-0479">Metal-binding</keyword>
<dbReference type="Gene3D" id="3.30.70.20">
    <property type="match status" value="1"/>
</dbReference>
<evidence type="ECO:0000256" key="7">
    <source>
        <dbReference type="ARBA" id="ARBA00023014"/>
    </source>
</evidence>
<dbReference type="GO" id="GO:0051539">
    <property type="term" value="F:4 iron, 4 sulfur cluster binding"/>
    <property type="evidence" value="ECO:0007669"/>
    <property type="project" value="UniProtKB-KW"/>
</dbReference>
<dbReference type="InterPro" id="IPR017896">
    <property type="entry name" value="4Fe4S_Fe-S-bd"/>
</dbReference>
<feature type="domain" description="4Fe-4S ferredoxin-type" evidence="8">
    <location>
        <begin position="4"/>
        <end position="33"/>
    </location>
</feature>